<evidence type="ECO:0000256" key="1">
    <source>
        <dbReference type="ARBA" id="ARBA00007727"/>
    </source>
</evidence>
<proteinExistence type="inferred from homology"/>
<comment type="caution">
    <text evidence="3">The sequence shown here is derived from an EMBL/GenBank/DDBJ whole genome shotgun (WGS) entry which is preliminary data.</text>
</comment>
<comment type="similarity">
    <text evidence="1">Belongs to the PC-esterase family. TBL subfamily.</text>
</comment>
<dbReference type="InterPro" id="IPR029962">
    <property type="entry name" value="TBL"/>
</dbReference>
<dbReference type="AlphaFoldDB" id="A0ABD2ZI25"/>
<dbReference type="Proteomes" id="UP001630127">
    <property type="component" value="Unassembled WGS sequence"/>
</dbReference>
<feature type="domain" description="Trichome birefringence-like C-terminal" evidence="2">
    <location>
        <begin position="3"/>
        <end position="98"/>
    </location>
</feature>
<evidence type="ECO:0000313" key="4">
    <source>
        <dbReference type="Proteomes" id="UP001630127"/>
    </source>
</evidence>
<gene>
    <name evidence="3" type="ORF">ACH5RR_019957</name>
</gene>
<accession>A0ABD2ZI25</accession>
<sequence>MSSGGQWNTGGHCKEASQPINATFGIRPAKNGVVEEVIRQMKTPVTFLNVTGLSNYRIDGHPSVYGRKSEKSNFSGVQDCSHWCLPGVPDSWNELLYYHLLFNGRTK</sequence>
<name>A0ABD2ZI25_9GENT</name>
<dbReference type="InterPro" id="IPR026057">
    <property type="entry name" value="TBL_C"/>
</dbReference>
<protein>
    <recommendedName>
        <fullName evidence="2">Trichome birefringence-like C-terminal domain-containing protein</fullName>
    </recommendedName>
</protein>
<evidence type="ECO:0000313" key="3">
    <source>
        <dbReference type="EMBL" id="KAL3517368.1"/>
    </source>
</evidence>
<organism evidence="3 4">
    <name type="scientific">Cinchona calisaya</name>
    <dbReference type="NCBI Taxonomy" id="153742"/>
    <lineage>
        <taxon>Eukaryota</taxon>
        <taxon>Viridiplantae</taxon>
        <taxon>Streptophyta</taxon>
        <taxon>Embryophyta</taxon>
        <taxon>Tracheophyta</taxon>
        <taxon>Spermatophyta</taxon>
        <taxon>Magnoliopsida</taxon>
        <taxon>eudicotyledons</taxon>
        <taxon>Gunneridae</taxon>
        <taxon>Pentapetalae</taxon>
        <taxon>asterids</taxon>
        <taxon>lamiids</taxon>
        <taxon>Gentianales</taxon>
        <taxon>Rubiaceae</taxon>
        <taxon>Cinchonoideae</taxon>
        <taxon>Cinchoneae</taxon>
        <taxon>Cinchona</taxon>
    </lineage>
</organism>
<dbReference type="EMBL" id="JBJUIK010000009">
    <property type="protein sequence ID" value="KAL3517368.1"/>
    <property type="molecule type" value="Genomic_DNA"/>
</dbReference>
<dbReference type="Pfam" id="PF13839">
    <property type="entry name" value="PC-Esterase"/>
    <property type="match status" value="1"/>
</dbReference>
<dbReference type="PANTHER" id="PTHR32285">
    <property type="entry name" value="PROTEIN TRICHOME BIREFRINGENCE-LIKE 9-RELATED"/>
    <property type="match status" value="1"/>
</dbReference>
<reference evidence="3 4" key="1">
    <citation type="submission" date="2024-11" db="EMBL/GenBank/DDBJ databases">
        <title>A near-complete genome assembly of Cinchona calisaya.</title>
        <authorList>
            <person name="Lian D.C."/>
            <person name="Zhao X.W."/>
            <person name="Wei L."/>
        </authorList>
    </citation>
    <scope>NUCLEOTIDE SEQUENCE [LARGE SCALE GENOMIC DNA]</scope>
    <source>
        <tissue evidence="3">Nenye</tissue>
    </source>
</reference>
<evidence type="ECO:0000259" key="2">
    <source>
        <dbReference type="Pfam" id="PF13839"/>
    </source>
</evidence>
<keyword evidence="4" id="KW-1185">Reference proteome</keyword>
<dbReference type="PANTHER" id="PTHR32285:SF19">
    <property type="entry name" value="PROTEIN TRICHOME BIREFRINGENCE-LIKE 6"/>
    <property type="match status" value="1"/>
</dbReference>